<evidence type="ECO:0000256" key="2">
    <source>
        <dbReference type="ARBA" id="ARBA00022777"/>
    </source>
</evidence>
<keyword evidence="2 6" id="KW-0418">Kinase</keyword>
<keyword evidence="4" id="KW-0812">Transmembrane</keyword>
<dbReference type="Gene3D" id="3.30.565.10">
    <property type="entry name" value="Histidine kinase-like ATPase, C-terminal domain"/>
    <property type="match status" value="1"/>
</dbReference>
<dbReference type="Gene3D" id="1.20.5.1930">
    <property type="match status" value="1"/>
</dbReference>
<name>A0A2H1L8S2_9MICO</name>
<keyword evidence="1" id="KW-0808">Transferase</keyword>
<dbReference type="EMBL" id="FXZM01000031">
    <property type="protein sequence ID" value="SMY13291.1"/>
    <property type="molecule type" value="Genomic_DNA"/>
</dbReference>
<dbReference type="RefSeq" id="WP_101590175.1">
    <property type="nucleotide sequence ID" value="NZ_FXZM01000031.1"/>
</dbReference>
<proteinExistence type="predicted"/>
<dbReference type="GO" id="GO:0046983">
    <property type="term" value="F:protein dimerization activity"/>
    <property type="evidence" value="ECO:0007669"/>
    <property type="project" value="InterPro"/>
</dbReference>
<evidence type="ECO:0000313" key="6">
    <source>
        <dbReference type="EMBL" id="SMY13291.1"/>
    </source>
</evidence>
<evidence type="ECO:0000313" key="7">
    <source>
        <dbReference type="Proteomes" id="UP000234462"/>
    </source>
</evidence>
<keyword evidence="7" id="KW-1185">Reference proteome</keyword>
<gene>
    <name evidence="6" type="ORF">BJEO58_02907</name>
</gene>
<dbReference type="InterPro" id="IPR003594">
    <property type="entry name" value="HATPase_dom"/>
</dbReference>
<feature type="transmembrane region" description="Helical" evidence="4">
    <location>
        <begin position="12"/>
        <end position="32"/>
    </location>
</feature>
<feature type="transmembrane region" description="Helical" evidence="4">
    <location>
        <begin position="136"/>
        <end position="160"/>
    </location>
</feature>
<evidence type="ECO:0000256" key="1">
    <source>
        <dbReference type="ARBA" id="ARBA00022679"/>
    </source>
</evidence>
<dbReference type="PANTHER" id="PTHR24421">
    <property type="entry name" value="NITRATE/NITRITE SENSOR PROTEIN NARX-RELATED"/>
    <property type="match status" value="1"/>
</dbReference>
<evidence type="ECO:0000259" key="5">
    <source>
        <dbReference type="SMART" id="SM00387"/>
    </source>
</evidence>
<dbReference type="OrthoDB" id="144293at2"/>
<dbReference type="SMART" id="SM00387">
    <property type="entry name" value="HATPase_c"/>
    <property type="match status" value="1"/>
</dbReference>
<dbReference type="SUPFAM" id="SSF55874">
    <property type="entry name" value="ATPase domain of HSP90 chaperone/DNA topoisomerase II/histidine kinase"/>
    <property type="match status" value="1"/>
</dbReference>
<dbReference type="InterPro" id="IPR050482">
    <property type="entry name" value="Sensor_HK_TwoCompSys"/>
</dbReference>
<dbReference type="PANTHER" id="PTHR24421:SF61">
    <property type="entry name" value="OXYGEN SENSOR HISTIDINE KINASE NREB"/>
    <property type="match status" value="1"/>
</dbReference>
<evidence type="ECO:0000256" key="4">
    <source>
        <dbReference type="SAM" id="Phobius"/>
    </source>
</evidence>
<dbReference type="InterPro" id="IPR036890">
    <property type="entry name" value="HATPase_C_sf"/>
</dbReference>
<keyword evidence="4" id="KW-1133">Transmembrane helix</keyword>
<keyword evidence="3" id="KW-0902">Two-component regulatory system</keyword>
<feature type="transmembrane region" description="Helical" evidence="4">
    <location>
        <begin position="70"/>
        <end position="88"/>
    </location>
</feature>
<feature type="domain" description="Histidine kinase/HSP90-like ATPase" evidence="5">
    <location>
        <begin position="287"/>
        <end position="382"/>
    </location>
</feature>
<feature type="transmembrane region" description="Helical" evidence="4">
    <location>
        <begin position="94"/>
        <end position="124"/>
    </location>
</feature>
<dbReference type="AlphaFoldDB" id="A0A2H1L8S2"/>
<dbReference type="Proteomes" id="UP000234462">
    <property type="component" value="Unassembled WGS sequence"/>
</dbReference>
<dbReference type="Pfam" id="PF02518">
    <property type="entry name" value="HATPase_c"/>
    <property type="match status" value="1"/>
</dbReference>
<sequence>MTWAPGQVLMQAGKVVLFMRLLCSLPVVLAWSDQAPTAFQITIVSTTTGVSLVLILAWSRVVPFIMRHPATVIVDVGLSTGLIAAAGVDSPYVAYLFCGALLVGMLFAPGARTILSTLIISAFLAESIVQADLAQAPIGIGAVSVSATIITVLVCVHMGATLRTLQWRVDSALEVAARNARDAALGEERSRLARELHDSLTKTLVGIGLQAAALRLRHPESTETASRISAAANDAVDQSRAILTDLREGSGACVAESLRSSLAEVGTLYGIHVRSDISDQSAFVSDPAVYVVRKITEEAVINAAKHARVDTVDVTVRTLPGWIVATVADEGTGMRHRESSDGVGHYGLTGMKERAAAINGRVGIESKPGAGTTITITAPLEGAEQHG</sequence>
<keyword evidence="4" id="KW-0472">Membrane</keyword>
<reference evidence="7" key="1">
    <citation type="submission" date="2017-03" db="EMBL/GenBank/DDBJ databases">
        <authorList>
            <person name="Monnet C."/>
        </authorList>
    </citation>
    <scope>NUCLEOTIDE SEQUENCE [LARGE SCALE GENOMIC DNA]</scope>
    <source>
        <strain evidence="7">SJ5-8</strain>
    </source>
</reference>
<dbReference type="Pfam" id="PF07730">
    <property type="entry name" value="HisKA_3"/>
    <property type="match status" value="1"/>
</dbReference>
<accession>A0A2H1L8S2</accession>
<feature type="transmembrane region" description="Helical" evidence="4">
    <location>
        <begin position="38"/>
        <end position="58"/>
    </location>
</feature>
<protein>
    <submittedName>
        <fullName evidence="6">Signal transduction histidine kinase</fullName>
    </submittedName>
</protein>
<evidence type="ECO:0000256" key="3">
    <source>
        <dbReference type="ARBA" id="ARBA00023012"/>
    </source>
</evidence>
<dbReference type="CDD" id="cd16917">
    <property type="entry name" value="HATPase_UhpB-NarQ-NarX-like"/>
    <property type="match status" value="1"/>
</dbReference>
<dbReference type="GO" id="GO:0000155">
    <property type="term" value="F:phosphorelay sensor kinase activity"/>
    <property type="evidence" value="ECO:0007669"/>
    <property type="project" value="InterPro"/>
</dbReference>
<organism evidence="6 7">
    <name type="scientific">Brevibacterium jeotgali</name>
    <dbReference type="NCBI Taxonomy" id="1262550"/>
    <lineage>
        <taxon>Bacteria</taxon>
        <taxon>Bacillati</taxon>
        <taxon>Actinomycetota</taxon>
        <taxon>Actinomycetes</taxon>
        <taxon>Micrococcales</taxon>
        <taxon>Brevibacteriaceae</taxon>
        <taxon>Brevibacterium</taxon>
    </lineage>
</organism>
<dbReference type="GO" id="GO:0016020">
    <property type="term" value="C:membrane"/>
    <property type="evidence" value="ECO:0007669"/>
    <property type="project" value="InterPro"/>
</dbReference>
<dbReference type="InterPro" id="IPR011712">
    <property type="entry name" value="Sig_transdc_His_kin_sub3_dim/P"/>
</dbReference>